<dbReference type="AlphaFoldDB" id="A0AA88KYM5"/>
<proteinExistence type="predicted"/>
<sequence>MIPKQGKDNSKIENLRKITLLPVLGKVYERMVKERLTWKVEKTNTLKDVQSGFRKNRSTTEVLQMFGNDAVYCLENKKICLVVFFDVSSAFDSMVHQHILEGVIAANVKGRLLRFSYDYLQRTRSDSKSGQSILGKKGQQVWFNITGQANRRWIKVTVTGIYHESSNQSVTVKTEDGAVYRCNTRSTTSKFIYKQNNEMLLTNIEVPMEPVPSCKSLQVTSPSTNINGRSSPSEETSQTPRANQQPNIKESQGTPHCSKAATTADQIQPKMKTT</sequence>
<evidence type="ECO:0000313" key="4">
    <source>
        <dbReference type="Proteomes" id="UP001187531"/>
    </source>
</evidence>
<feature type="region of interest" description="Disordered" evidence="1">
    <location>
        <begin position="213"/>
        <end position="274"/>
    </location>
</feature>
<organism evidence="3 4">
    <name type="scientific">Artemia franciscana</name>
    <name type="common">Brine shrimp</name>
    <name type="synonym">Artemia sanfranciscana</name>
    <dbReference type="NCBI Taxonomy" id="6661"/>
    <lineage>
        <taxon>Eukaryota</taxon>
        <taxon>Metazoa</taxon>
        <taxon>Ecdysozoa</taxon>
        <taxon>Arthropoda</taxon>
        <taxon>Crustacea</taxon>
        <taxon>Branchiopoda</taxon>
        <taxon>Anostraca</taxon>
        <taxon>Artemiidae</taxon>
        <taxon>Artemia</taxon>
    </lineage>
</organism>
<protein>
    <recommendedName>
        <fullName evidence="2">Reverse transcriptase domain-containing protein</fullName>
    </recommendedName>
</protein>
<accession>A0AA88KYM5</accession>
<evidence type="ECO:0000313" key="3">
    <source>
        <dbReference type="EMBL" id="KAK2712438.1"/>
    </source>
</evidence>
<feature type="compositionally biased region" description="Polar residues" evidence="1">
    <location>
        <begin position="215"/>
        <end position="274"/>
    </location>
</feature>
<evidence type="ECO:0000256" key="1">
    <source>
        <dbReference type="SAM" id="MobiDB-lite"/>
    </source>
</evidence>
<evidence type="ECO:0000259" key="2">
    <source>
        <dbReference type="Pfam" id="PF00078"/>
    </source>
</evidence>
<reference evidence="3" key="1">
    <citation type="submission" date="2023-07" db="EMBL/GenBank/DDBJ databases">
        <title>Chromosome-level genome assembly of Artemia franciscana.</title>
        <authorList>
            <person name="Jo E."/>
        </authorList>
    </citation>
    <scope>NUCLEOTIDE SEQUENCE</scope>
    <source>
        <tissue evidence="3">Whole body</tissue>
    </source>
</reference>
<comment type="caution">
    <text evidence="3">The sequence shown here is derived from an EMBL/GenBank/DDBJ whole genome shotgun (WGS) entry which is preliminary data.</text>
</comment>
<dbReference type="InterPro" id="IPR000477">
    <property type="entry name" value="RT_dom"/>
</dbReference>
<dbReference type="Proteomes" id="UP001187531">
    <property type="component" value="Unassembled WGS sequence"/>
</dbReference>
<dbReference type="Pfam" id="PF00078">
    <property type="entry name" value="RVT_1"/>
    <property type="match status" value="1"/>
</dbReference>
<dbReference type="PANTHER" id="PTHR19446">
    <property type="entry name" value="REVERSE TRANSCRIPTASES"/>
    <property type="match status" value="1"/>
</dbReference>
<keyword evidence="4" id="KW-1185">Reference proteome</keyword>
<dbReference type="EMBL" id="JAVRJZ010000015">
    <property type="protein sequence ID" value="KAK2712438.1"/>
    <property type="molecule type" value="Genomic_DNA"/>
</dbReference>
<name>A0AA88KYM5_ARTSF</name>
<feature type="domain" description="Reverse transcriptase" evidence="2">
    <location>
        <begin position="2"/>
        <end position="112"/>
    </location>
</feature>
<gene>
    <name evidence="3" type="ORF">QYM36_011207</name>
</gene>